<accession>A0A1A9KEY3</accession>
<dbReference type="AlphaFoldDB" id="A0A1A9KEY3"/>
<dbReference type="PANTHER" id="PTHR12993:SF29">
    <property type="entry name" value="BLR3841 PROTEIN"/>
    <property type="match status" value="1"/>
</dbReference>
<evidence type="ECO:0000313" key="1">
    <source>
        <dbReference type="EMBL" id="ANI15660.1"/>
    </source>
</evidence>
<dbReference type="GO" id="GO:0016811">
    <property type="term" value="F:hydrolase activity, acting on carbon-nitrogen (but not peptide) bonds, in linear amides"/>
    <property type="evidence" value="ECO:0007669"/>
    <property type="project" value="TreeGrafter"/>
</dbReference>
<organism evidence="1 2">
    <name type="scientific">Pseudomonas citronellolis</name>
    <dbReference type="NCBI Taxonomy" id="53408"/>
    <lineage>
        <taxon>Bacteria</taxon>
        <taxon>Pseudomonadati</taxon>
        <taxon>Pseudomonadota</taxon>
        <taxon>Gammaproteobacteria</taxon>
        <taxon>Pseudomonadales</taxon>
        <taxon>Pseudomonadaceae</taxon>
        <taxon>Pseudomonas</taxon>
    </lineage>
</organism>
<gene>
    <name evidence="1" type="ORF">A9C11_17485</name>
</gene>
<dbReference type="PANTHER" id="PTHR12993">
    <property type="entry name" value="N-ACETYLGLUCOSAMINYL-PHOSPHATIDYLINOSITOL DE-N-ACETYLASE-RELATED"/>
    <property type="match status" value="1"/>
</dbReference>
<dbReference type="RefSeq" id="WP_043266488.1">
    <property type="nucleotide sequence ID" value="NZ_CP015878.1"/>
</dbReference>
<reference evidence="1 2" key="1">
    <citation type="submission" date="2016-05" db="EMBL/GenBank/DDBJ databases">
        <title>Genome Sequence of Pseudomonas citronellolis Strain SJTE-3, an Estrogens and Persistent Organic Pollutants degradation strain.</title>
        <authorList>
            <person name="Liang R."/>
        </authorList>
    </citation>
    <scope>NUCLEOTIDE SEQUENCE [LARGE SCALE GENOMIC DNA]</scope>
    <source>
        <strain evidence="1 2">SJTE-3</strain>
    </source>
</reference>
<dbReference type="EMBL" id="CP015878">
    <property type="protein sequence ID" value="ANI15660.1"/>
    <property type="molecule type" value="Genomic_DNA"/>
</dbReference>
<dbReference type="Pfam" id="PF02585">
    <property type="entry name" value="PIG-L"/>
    <property type="match status" value="1"/>
</dbReference>
<sequence length="253" mass="27537">MSAAQDPIAAAGAGTDPQAWRACRALQRLPRITPQTLLGDGRLVLVAPHPDDEVLGCGGLLASLGDWAGELLLVSVTDGEASHPGSSRWTRERLREVRPQESREALARLGLDLPRLRWRRLGMADGQVDAATLDSALRGLLRPGDRLLSTWRRDGHPDHDQVGLACAAAAATSGARHCEVPIWAWHWAAPGDPRLPWARARRLDLDARARGRKRRAIAAHVSQLQADPTRGAGPILGPHLLETLNQPFEVYFL</sequence>
<dbReference type="InterPro" id="IPR003737">
    <property type="entry name" value="GlcNAc_PI_deacetylase-related"/>
</dbReference>
<dbReference type="InterPro" id="IPR024078">
    <property type="entry name" value="LmbE-like_dom_sf"/>
</dbReference>
<evidence type="ECO:0008006" key="3">
    <source>
        <dbReference type="Google" id="ProtNLM"/>
    </source>
</evidence>
<protein>
    <recommendedName>
        <fullName evidence="3">Acetylglucosaminylphosphatidylinositol deacetylase</fullName>
    </recommendedName>
</protein>
<evidence type="ECO:0000313" key="2">
    <source>
        <dbReference type="Proteomes" id="UP000077748"/>
    </source>
</evidence>
<dbReference type="Gene3D" id="3.40.50.10320">
    <property type="entry name" value="LmbE-like"/>
    <property type="match status" value="1"/>
</dbReference>
<dbReference type="Proteomes" id="UP000077748">
    <property type="component" value="Chromosome"/>
</dbReference>
<proteinExistence type="predicted"/>
<name>A0A1A9KEY3_9PSED</name>
<dbReference type="SUPFAM" id="SSF102588">
    <property type="entry name" value="LmbE-like"/>
    <property type="match status" value="1"/>
</dbReference>